<feature type="domain" description="PAZ" evidence="6">
    <location>
        <begin position="524"/>
        <end position="638"/>
    </location>
</feature>
<keyword evidence="4" id="KW-0687">Ribonucleoprotein</keyword>
<reference evidence="8" key="1">
    <citation type="journal article" date="2022" name="Int. J. Mol. Sci.">
        <title>Draft Genome of Tanacetum Coccineum: Genomic Comparison of Closely Related Tanacetum-Family Plants.</title>
        <authorList>
            <person name="Yamashiro T."/>
            <person name="Shiraishi A."/>
            <person name="Nakayama K."/>
            <person name="Satake H."/>
        </authorList>
    </citation>
    <scope>NUCLEOTIDE SEQUENCE</scope>
</reference>
<keyword evidence="2" id="KW-0678">Repressor</keyword>
<dbReference type="Gene3D" id="3.30.420.10">
    <property type="entry name" value="Ribonuclease H-like superfamily/Ribonuclease H"/>
    <property type="match status" value="1"/>
</dbReference>
<feature type="region of interest" description="Disordered" evidence="5">
    <location>
        <begin position="73"/>
        <end position="96"/>
    </location>
</feature>
<evidence type="ECO:0000313" key="9">
    <source>
        <dbReference type="Proteomes" id="UP001151760"/>
    </source>
</evidence>
<keyword evidence="9" id="KW-1185">Reference proteome</keyword>
<dbReference type="InterPro" id="IPR032474">
    <property type="entry name" value="Argonaute_N"/>
</dbReference>
<dbReference type="Pfam" id="PF16486">
    <property type="entry name" value="ArgoN"/>
    <property type="match status" value="1"/>
</dbReference>
<dbReference type="Proteomes" id="UP001151760">
    <property type="component" value="Unassembled WGS sequence"/>
</dbReference>
<feature type="compositionally biased region" description="Basic and acidic residues" evidence="5">
    <location>
        <begin position="404"/>
        <end position="418"/>
    </location>
</feature>
<dbReference type="InterPro" id="IPR036397">
    <property type="entry name" value="RNaseH_sf"/>
</dbReference>
<evidence type="ECO:0000313" key="8">
    <source>
        <dbReference type="EMBL" id="GJS57767.1"/>
    </source>
</evidence>
<dbReference type="Pfam" id="PF08699">
    <property type="entry name" value="ArgoL1"/>
    <property type="match status" value="1"/>
</dbReference>
<dbReference type="PROSITE" id="PS50821">
    <property type="entry name" value="PAZ"/>
    <property type="match status" value="1"/>
</dbReference>
<dbReference type="InterPro" id="IPR012337">
    <property type="entry name" value="RNaseH-like_sf"/>
</dbReference>
<dbReference type="InterPro" id="IPR003100">
    <property type="entry name" value="PAZ_dom"/>
</dbReference>
<evidence type="ECO:0000259" key="7">
    <source>
        <dbReference type="PROSITE" id="PS50822"/>
    </source>
</evidence>
<keyword evidence="3" id="KW-0943">RNA-mediated gene silencing</keyword>
<dbReference type="SUPFAM" id="SSF101690">
    <property type="entry name" value="PAZ domain"/>
    <property type="match status" value="1"/>
</dbReference>
<dbReference type="Gene3D" id="2.170.260.10">
    <property type="entry name" value="paz domain"/>
    <property type="match status" value="1"/>
</dbReference>
<evidence type="ECO:0000256" key="2">
    <source>
        <dbReference type="ARBA" id="ARBA00022491"/>
    </source>
</evidence>
<feature type="region of interest" description="Disordered" evidence="5">
    <location>
        <begin position="396"/>
        <end position="420"/>
    </location>
</feature>
<feature type="domain" description="Piwi" evidence="7">
    <location>
        <begin position="748"/>
        <end position="1056"/>
    </location>
</feature>
<dbReference type="EMBL" id="BQNB010009031">
    <property type="protein sequence ID" value="GJS57767.1"/>
    <property type="molecule type" value="Genomic_DNA"/>
</dbReference>
<dbReference type="InterPro" id="IPR045246">
    <property type="entry name" value="Piwi_ago-like"/>
</dbReference>
<protein>
    <submittedName>
        <fullName evidence="8">Argonaute 4-like protein</fullName>
    </submittedName>
</protein>
<dbReference type="SMART" id="SM01163">
    <property type="entry name" value="DUF1785"/>
    <property type="match status" value="1"/>
</dbReference>
<dbReference type="InterPro" id="IPR032472">
    <property type="entry name" value="ArgoL2"/>
</dbReference>
<dbReference type="PANTHER" id="PTHR22891">
    <property type="entry name" value="EUKARYOTIC TRANSLATION INITIATION FACTOR 2C"/>
    <property type="match status" value="1"/>
</dbReference>
<dbReference type="CDD" id="cd04657">
    <property type="entry name" value="Piwi_ago-like"/>
    <property type="match status" value="1"/>
</dbReference>
<feature type="compositionally biased region" description="Basic and acidic residues" evidence="5">
    <location>
        <begin position="74"/>
        <end position="86"/>
    </location>
</feature>
<dbReference type="SMART" id="SM00950">
    <property type="entry name" value="Piwi"/>
    <property type="match status" value="1"/>
</dbReference>
<organism evidence="8 9">
    <name type="scientific">Tanacetum coccineum</name>
    <dbReference type="NCBI Taxonomy" id="301880"/>
    <lineage>
        <taxon>Eukaryota</taxon>
        <taxon>Viridiplantae</taxon>
        <taxon>Streptophyta</taxon>
        <taxon>Embryophyta</taxon>
        <taxon>Tracheophyta</taxon>
        <taxon>Spermatophyta</taxon>
        <taxon>Magnoliopsida</taxon>
        <taxon>eudicotyledons</taxon>
        <taxon>Gunneridae</taxon>
        <taxon>Pentapetalae</taxon>
        <taxon>asterids</taxon>
        <taxon>campanulids</taxon>
        <taxon>Asterales</taxon>
        <taxon>Asteraceae</taxon>
        <taxon>Asteroideae</taxon>
        <taxon>Anthemideae</taxon>
        <taxon>Anthemidinae</taxon>
        <taxon>Tanacetum</taxon>
    </lineage>
</organism>
<evidence type="ECO:0000256" key="5">
    <source>
        <dbReference type="SAM" id="MobiDB-lite"/>
    </source>
</evidence>
<dbReference type="CDD" id="cd02846">
    <property type="entry name" value="PAZ_argonaute_like"/>
    <property type="match status" value="1"/>
</dbReference>
<proteinExistence type="inferred from homology"/>
<dbReference type="SUPFAM" id="SSF53098">
    <property type="entry name" value="Ribonuclease H-like"/>
    <property type="match status" value="1"/>
</dbReference>
<sequence length="1099" mass="122913">MLSLNGYRTAILSASAPIESGYSAINETERKKKTSAFRIDRDLQLDSLLIPYWEELQAKTLLPISLSVISDDQDNSREIEESKAEGEANVEDTTYPGKEDGLDSLSFMAWVKAAPITFSEDMLIRRSQSQSLCSKKPPLGDVGEKPKSEKLSKLMAQRFSLPSSGANTVCHAALIKRSRGTLLGGLHDDSHPRRVVLSLASGITLNGIDRSSLPSSTSSGVKPAKKPRAPRIPISVFVCIKVLVASSLELESLIEFPARPTLRSLELPSKKMSNMKPEALPPPPPIVHNPNRTPMARGELGTKGQRIPLLTNHFRVQLERTEDYFYQYSVALLYEDGNPVEAKGVGRRVLDRVHNFYNSEFEGKGFAYDGEKTLFTVGPLHKKILEFPVVMENLSSNRTVRGGSPRDNDTKRSRRTPESRSYTVKINYATRIPIQAIFNALKGQESEQFNEAVRVLDVLLRQHATKQGCLLVRQCFFHNDPSNSIGIGGGVVGCRGFHSSFRATQAGLSLNMDVSTTMIVKPGKVVDFLLENQNVRDIKDIDWTKARRMLKSLRIKTFPSNLEHKIIGLSEKTCRDQKFTMKQKNGNNPGETIEITVFDYYLKHRDTELKESRNLPCLDVGKPKRPVYIPLEFCELISLQRYTKSLSNLQRASLVEKSRQKPRDRMKTLMGALNQSNYNADPLINSTGITISTTFTEVQGRVLEPPKLLDDPYTVIQENYQDRRFPAPVRVEKMFEAIKSTLPGPPVFLLCILPERKNSDIYGPWKRKCLVDFGIVTQCIAPTKINDQYLTNLLLKINAKMGGINSLLSVEYLHSIPLVSRTPTIIFGMDVSHGSPGRSDVPSIAAVVSSRQWPLISRYRASVRAQSARVEMIDGLFKPVADKDEGMIRELLDDYYTSTTRQLKPQHIIIFRDGVSESQFNQVLNIELEQIMQACKFLDETWDPKFMLIVAQKTHHTKFFQQSSDANVPPGTIIDNRVCHPKNNDFYLCAQNGPIGTTRPTHYHVLLDQIGFSADDLQELVHSLSYVYQRSTTAISVVAPICYAHLAAQQMSQFVKYDDMSDAASSHSGGAGGSSSGGAAGFTQIPKLHEKVCRSMFFC</sequence>
<name>A0ABQ4WXY5_9ASTR</name>
<dbReference type="PROSITE" id="PS50822">
    <property type="entry name" value="PIWI"/>
    <property type="match status" value="1"/>
</dbReference>
<evidence type="ECO:0000256" key="1">
    <source>
        <dbReference type="ARBA" id="ARBA00008201"/>
    </source>
</evidence>
<gene>
    <name evidence="8" type="ORF">Tco_0652551</name>
</gene>
<dbReference type="InterPro" id="IPR014811">
    <property type="entry name" value="ArgoL1"/>
</dbReference>
<reference evidence="8" key="2">
    <citation type="submission" date="2022-01" db="EMBL/GenBank/DDBJ databases">
        <authorList>
            <person name="Yamashiro T."/>
            <person name="Shiraishi A."/>
            <person name="Satake H."/>
            <person name="Nakayama K."/>
        </authorList>
    </citation>
    <scope>NUCLEOTIDE SEQUENCE</scope>
</reference>
<evidence type="ECO:0000256" key="3">
    <source>
        <dbReference type="ARBA" id="ARBA00023158"/>
    </source>
</evidence>
<dbReference type="Pfam" id="PF16488">
    <property type="entry name" value="ArgoL2"/>
    <property type="match status" value="1"/>
</dbReference>
<accession>A0ABQ4WXY5</accession>
<dbReference type="Pfam" id="PF02171">
    <property type="entry name" value="Piwi"/>
    <property type="match status" value="1"/>
</dbReference>
<comment type="similarity">
    <text evidence="1">Belongs to the argonaute family. Ago subfamily.</text>
</comment>
<dbReference type="Gene3D" id="3.40.50.2300">
    <property type="match status" value="1"/>
</dbReference>
<comment type="caution">
    <text evidence="8">The sequence shown here is derived from an EMBL/GenBank/DDBJ whole genome shotgun (WGS) entry which is preliminary data.</text>
</comment>
<dbReference type="InterPro" id="IPR003165">
    <property type="entry name" value="Piwi"/>
</dbReference>
<evidence type="ECO:0000259" key="6">
    <source>
        <dbReference type="PROSITE" id="PS50821"/>
    </source>
</evidence>
<evidence type="ECO:0000256" key="4">
    <source>
        <dbReference type="ARBA" id="ARBA00023274"/>
    </source>
</evidence>
<dbReference type="InterPro" id="IPR036085">
    <property type="entry name" value="PAZ_dom_sf"/>
</dbReference>
<dbReference type="Pfam" id="PF02170">
    <property type="entry name" value="PAZ"/>
    <property type="match status" value="1"/>
</dbReference>